<dbReference type="EMBL" id="VCQU01000005">
    <property type="protein sequence ID" value="NMN96589.1"/>
    <property type="molecule type" value="Genomic_DNA"/>
</dbReference>
<keyword evidence="5" id="KW-0460">Magnesium</keyword>
<evidence type="ECO:0000313" key="7">
    <source>
        <dbReference type="Proteomes" id="UP000535543"/>
    </source>
</evidence>
<organism evidence="6 7">
    <name type="scientific">Antrihabitans stalactiti</name>
    <dbReference type="NCBI Taxonomy" id="2584121"/>
    <lineage>
        <taxon>Bacteria</taxon>
        <taxon>Bacillati</taxon>
        <taxon>Actinomycetota</taxon>
        <taxon>Actinomycetes</taxon>
        <taxon>Mycobacteriales</taxon>
        <taxon>Nocardiaceae</taxon>
        <taxon>Antrihabitans</taxon>
    </lineage>
</organism>
<dbReference type="PANTHER" id="PTHR23407">
    <property type="entry name" value="ATPASE INHIBITOR/5-FORMYLTETRAHYDROFOLATE CYCLO-LIGASE"/>
    <property type="match status" value="1"/>
</dbReference>
<comment type="cofactor">
    <cofactor evidence="5">
        <name>Mg(2+)</name>
        <dbReference type="ChEBI" id="CHEBI:18420"/>
    </cofactor>
</comment>
<dbReference type="Pfam" id="PF01812">
    <property type="entry name" value="5-FTHF_cyc-lig"/>
    <property type="match status" value="1"/>
</dbReference>
<proteinExistence type="inferred from homology"/>
<dbReference type="AlphaFoldDB" id="A0A848KE67"/>
<comment type="similarity">
    <text evidence="1 5">Belongs to the 5-formyltetrahydrofolate cyclo-ligase family.</text>
</comment>
<dbReference type="GO" id="GO:0030272">
    <property type="term" value="F:5-formyltetrahydrofolate cyclo-ligase activity"/>
    <property type="evidence" value="ECO:0007669"/>
    <property type="project" value="UniProtKB-EC"/>
</dbReference>
<dbReference type="GO" id="GO:0046872">
    <property type="term" value="F:metal ion binding"/>
    <property type="evidence" value="ECO:0007669"/>
    <property type="project" value="UniProtKB-KW"/>
</dbReference>
<keyword evidence="6" id="KW-0436">Ligase</keyword>
<protein>
    <recommendedName>
        <fullName evidence="5">5-formyltetrahydrofolate cyclo-ligase</fullName>
        <ecNumber evidence="5">6.3.3.2</ecNumber>
    </recommendedName>
</protein>
<keyword evidence="5" id="KW-0479">Metal-binding</keyword>
<dbReference type="SUPFAM" id="SSF100950">
    <property type="entry name" value="NagB/RpiA/CoA transferase-like"/>
    <property type="match status" value="1"/>
</dbReference>
<comment type="caution">
    <text evidence="6">The sequence shown here is derived from an EMBL/GenBank/DDBJ whole genome shotgun (WGS) entry which is preliminary data.</text>
</comment>
<dbReference type="InterPro" id="IPR037171">
    <property type="entry name" value="NagB/RpiA_transferase-like"/>
</dbReference>
<keyword evidence="7" id="KW-1185">Reference proteome</keyword>
<accession>A0A848KE67</accession>
<dbReference type="GO" id="GO:0035999">
    <property type="term" value="P:tetrahydrofolate interconversion"/>
    <property type="evidence" value="ECO:0007669"/>
    <property type="project" value="TreeGrafter"/>
</dbReference>
<dbReference type="Gene3D" id="3.40.50.10420">
    <property type="entry name" value="NagB/RpiA/CoA transferase-like"/>
    <property type="match status" value="1"/>
</dbReference>
<reference evidence="6 7" key="2">
    <citation type="submission" date="2020-06" db="EMBL/GenBank/DDBJ databases">
        <title>Antribacter stalactiti gen. nov., sp. nov., a new member of the family Nacardiaceae isolated from a cave.</title>
        <authorList>
            <person name="Kim I.S."/>
        </authorList>
    </citation>
    <scope>NUCLEOTIDE SEQUENCE [LARGE SCALE GENOMIC DNA]</scope>
    <source>
        <strain evidence="6 7">YC2-7</strain>
    </source>
</reference>
<feature type="binding site" evidence="4">
    <location>
        <begin position="143"/>
        <end position="151"/>
    </location>
    <ligand>
        <name>ATP</name>
        <dbReference type="ChEBI" id="CHEBI:30616"/>
    </ligand>
</feature>
<gene>
    <name evidence="6" type="ORF">FGL95_16230</name>
</gene>
<sequence length="201" mass="20939">MVIGMNSSGQRAFATKSEWRAEILGCRAAVDPAVRAREADALAVAVGKLGTLGSTVCAYVPIGREPGSVAMLDELVRAGARVLLPVTEEPGPLRWARYTGTGDLVPAAFGLREPAGPRLEPAEIATASIILVPALAVDRAGNRLGRGAGYYDRSLVFAAAGARLIAIVRDDEVVAALPHEPHDTRVQWALTPVGGLVALDG</sequence>
<dbReference type="GO" id="GO:0005524">
    <property type="term" value="F:ATP binding"/>
    <property type="evidence" value="ECO:0007669"/>
    <property type="project" value="UniProtKB-KW"/>
</dbReference>
<name>A0A848KE67_9NOCA</name>
<dbReference type="GO" id="GO:0009396">
    <property type="term" value="P:folic acid-containing compound biosynthetic process"/>
    <property type="evidence" value="ECO:0007669"/>
    <property type="project" value="TreeGrafter"/>
</dbReference>
<keyword evidence="2 4" id="KW-0547">Nucleotide-binding</keyword>
<evidence type="ECO:0000256" key="3">
    <source>
        <dbReference type="ARBA" id="ARBA00022840"/>
    </source>
</evidence>
<feature type="binding site" evidence="4">
    <location>
        <begin position="16"/>
        <end position="20"/>
    </location>
    <ligand>
        <name>ATP</name>
        <dbReference type="ChEBI" id="CHEBI:30616"/>
    </ligand>
</feature>
<dbReference type="EC" id="6.3.3.2" evidence="5"/>
<evidence type="ECO:0000313" key="6">
    <source>
        <dbReference type="EMBL" id="NMN96589.1"/>
    </source>
</evidence>
<dbReference type="InterPro" id="IPR002698">
    <property type="entry name" value="FTHF_cligase"/>
</dbReference>
<evidence type="ECO:0000256" key="1">
    <source>
        <dbReference type="ARBA" id="ARBA00010638"/>
    </source>
</evidence>
<keyword evidence="3 4" id="KW-0067">ATP-binding</keyword>
<comment type="catalytic activity">
    <reaction evidence="5">
        <text>(6S)-5-formyl-5,6,7,8-tetrahydrofolate + ATP = (6R)-5,10-methenyltetrahydrofolate + ADP + phosphate</text>
        <dbReference type="Rhea" id="RHEA:10488"/>
        <dbReference type="ChEBI" id="CHEBI:30616"/>
        <dbReference type="ChEBI" id="CHEBI:43474"/>
        <dbReference type="ChEBI" id="CHEBI:57455"/>
        <dbReference type="ChEBI" id="CHEBI:57457"/>
        <dbReference type="ChEBI" id="CHEBI:456216"/>
        <dbReference type="EC" id="6.3.3.2"/>
    </reaction>
</comment>
<feature type="binding site" evidence="4">
    <location>
        <position position="65"/>
    </location>
    <ligand>
        <name>substrate</name>
    </ligand>
</feature>
<dbReference type="NCBIfam" id="TIGR02727">
    <property type="entry name" value="MTHFS_bact"/>
    <property type="match status" value="1"/>
</dbReference>
<evidence type="ECO:0000256" key="5">
    <source>
        <dbReference type="RuleBase" id="RU361279"/>
    </source>
</evidence>
<evidence type="ECO:0000256" key="2">
    <source>
        <dbReference type="ARBA" id="ARBA00022741"/>
    </source>
</evidence>
<dbReference type="Proteomes" id="UP000535543">
    <property type="component" value="Unassembled WGS sequence"/>
</dbReference>
<dbReference type="InterPro" id="IPR024185">
    <property type="entry name" value="FTHF_cligase-like_sf"/>
</dbReference>
<evidence type="ECO:0000256" key="4">
    <source>
        <dbReference type="PIRSR" id="PIRSR006806-1"/>
    </source>
</evidence>
<reference evidence="6 7" key="1">
    <citation type="submission" date="2019-05" db="EMBL/GenBank/DDBJ databases">
        <authorList>
            <person name="Lee S.D."/>
        </authorList>
    </citation>
    <scope>NUCLEOTIDE SEQUENCE [LARGE SCALE GENOMIC DNA]</scope>
    <source>
        <strain evidence="6 7">YC2-7</strain>
    </source>
</reference>
<dbReference type="PIRSF" id="PIRSF006806">
    <property type="entry name" value="FTHF_cligase"/>
    <property type="match status" value="1"/>
</dbReference>
<dbReference type="PANTHER" id="PTHR23407:SF1">
    <property type="entry name" value="5-FORMYLTETRAHYDROFOLATE CYCLO-LIGASE"/>
    <property type="match status" value="1"/>
</dbReference>
<feature type="binding site" evidence="4">
    <location>
        <position position="60"/>
    </location>
    <ligand>
        <name>substrate</name>
    </ligand>
</feature>